<evidence type="ECO:0000313" key="3">
    <source>
        <dbReference type="Proteomes" id="UP000541636"/>
    </source>
</evidence>
<dbReference type="InterPro" id="IPR047798">
    <property type="entry name" value="BPSS1780-like"/>
</dbReference>
<feature type="transmembrane region" description="Helical" evidence="1">
    <location>
        <begin position="27"/>
        <end position="51"/>
    </location>
</feature>
<feature type="transmembrane region" description="Helical" evidence="1">
    <location>
        <begin position="194"/>
        <end position="217"/>
    </location>
</feature>
<gene>
    <name evidence="2" type="ORF">HF690_14860</name>
</gene>
<dbReference type="RefSeq" id="WP_275690282.1">
    <property type="nucleotide sequence ID" value="NZ_JAAZQD010000009.1"/>
</dbReference>
<reference evidence="2 3" key="1">
    <citation type="journal article" date="2017" name="Int. J. Syst. Evol. Microbiol.">
        <title>Oleiagrimonas citrea sp. nov., a marine bacterium isolated from tidal flat sediment and emended description of the genus Oleiagrimonas Fang et al. 2015 and Oleiagrimonas soli.</title>
        <authorList>
            <person name="Yang S.H."/>
            <person name="Seo H.S."/>
            <person name="Seong C.N."/>
            <person name="Kwon K.K."/>
        </authorList>
    </citation>
    <scope>NUCLEOTIDE SEQUENCE [LARGE SCALE GENOMIC DNA]</scope>
    <source>
        <strain evidence="2 3">MEBiC09124</strain>
    </source>
</reference>
<feature type="transmembrane region" description="Helical" evidence="1">
    <location>
        <begin position="90"/>
        <end position="116"/>
    </location>
</feature>
<keyword evidence="3" id="KW-1185">Reference proteome</keyword>
<organism evidence="2 3">
    <name type="scientific">Oleiagrimonas citrea</name>
    <dbReference type="NCBI Taxonomy" id="1665687"/>
    <lineage>
        <taxon>Bacteria</taxon>
        <taxon>Pseudomonadati</taxon>
        <taxon>Pseudomonadota</taxon>
        <taxon>Gammaproteobacteria</taxon>
        <taxon>Lysobacterales</taxon>
        <taxon>Rhodanobacteraceae</taxon>
        <taxon>Oleiagrimonas</taxon>
    </lineage>
</organism>
<accession>A0A846ZRT2</accession>
<sequence>MRKVDVGASIEWIGSAFRTVRAHPTEFLVMGLIFTLIPLVPLLGGIVILLLGPALLAGMIYAAHEADQGRTPKIGQLFQAFQEGDRIGSLIALCLPVFAAGILMILVAMPIIMAIAGSGKIDASTLSDQAALAAALHPILAGMAGRLLLTFALIVVIAFITGMLTFLAAACIMLGHDPAFTAMRKSFAACARNFGAYFVTVLLLGLGLGLVRVMLSLLLPDLLAALLTSTPYYALLGPLTYAAYRSIFGDDVSHREDEAVAPPPPISHTFEA</sequence>
<dbReference type="Proteomes" id="UP000541636">
    <property type="component" value="Unassembled WGS sequence"/>
</dbReference>
<protein>
    <recommendedName>
        <fullName evidence="4">DUF4013 domain-containing protein</fullName>
    </recommendedName>
</protein>
<evidence type="ECO:0000256" key="1">
    <source>
        <dbReference type="SAM" id="Phobius"/>
    </source>
</evidence>
<comment type="caution">
    <text evidence="2">The sequence shown here is derived from an EMBL/GenBank/DDBJ whole genome shotgun (WGS) entry which is preliminary data.</text>
</comment>
<keyword evidence="1" id="KW-1133">Transmembrane helix</keyword>
<feature type="transmembrane region" description="Helical" evidence="1">
    <location>
        <begin position="147"/>
        <end position="174"/>
    </location>
</feature>
<dbReference type="NCBIfam" id="NF041043">
    <property type="entry name" value="BPSS1780_fam"/>
    <property type="match status" value="1"/>
</dbReference>
<feature type="transmembrane region" description="Helical" evidence="1">
    <location>
        <begin position="223"/>
        <end position="244"/>
    </location>
</feature>
<name>A0A846ZRT2_9GAMM</name>
<keyword evidence="1" id="KW-0472">Membrane</keyword>
<dbReference type="AlphaFoldDB" id="A0A846ZRT2"/>
<proteinExistence type="predicted"/>
<evidence type="ECO:0008006" key="4">
    <source>
        <dbReference type="Google" id="ProtNLM"/>
    </source>
</evidence>
<keyword evidence="1" id="KW-0812">Transmembrane</keyword>
<evidence type="ECO:0000313" key="2">
    <source>
        <dbReference type="EMBL" id="NKZ40238.1"/>
    </source>
</evidence>
<dbReference type="EMBL" id="JAAZQD010000009">
    <property type="protein sequence ID" value="NKZ40238.1"/>
    <property type="molecule type" value="Genomic_DNA"/>
</dbReference>